<protein>
    <submittedName>
        <fullName evidence="1">Endonuclease-reverse transcriptase</fullName>
    </submittedName>
</protein>
<evidence type="ECO:0000313" key="2">
    <source>
        <dbReference type="Proteomes" id="UP000735302"/>
    </source>
</evidence>
<keyword evidence="2" id="KW-1185">Reference proteome</keyword>
<dbReference type="AlphaFoldDB" id="A0AAV3Y928"/>
<name>A0AAV3Y928_9GAST</name>
<comment type="caution">
    <text evidence="1">The sequence shown here is derived from an EMBL/GenBank/DDBJ whole genome shotgun (WGS) entry which is preliminary data.</text>
</comment>
<reference evidence="1 2" key="1">
    <citation type="journal article" date="2021" name="Elife">
        <title>Chloroplast acquisition without the gene transfer in kleptoplastic sea slugs, Plakobranchus ocellatus.</title>
        <authorList>
            <person name="Maeda T."/>
            <person name="Takahashi S."/>
            <person name="Yoshida T."/>
            <person name="Shimamura S."/>
            <person name="Takaki Y."/>
            <person name="Nagai Y."/>
            <person name="Toyoda A."/>
            <person name="Suzuki Y."/>
            <person name="Arimoto A."/>
            <person name="Ishii H."/>
            <person name="Satoh N."/>
            <person name="Nishiyama T."/>
            <person name="Hasebe M."/>
            <person name="Maruyama T."/>
            <person name="Minagawa J."/>
            <person name="Obokata J."/>
            <person name="Shigenobu S."/>
        </authorList>
    </citation>
    <scope>NUCLEOTIDE SEQUENCE [LARGE SCALE GENOMIC DNA]</scope>
</reference>
<accession>A0AAV3Y928</accession>
<proteinExistence type="predicted"/>
<evidence type="ECO:0000313" key="1">
    <source>
        <dbReference type="EMBL" id="GFN79304.1"/>
    </source>
</evidence>
<organism evidence="1 2">
    <name type="scientific">Plakobranchus ocellatus</name>
    <dbReference type="NCBI Taxonomy" id="259542"/>
    <lineage>
        <taxon>Eukaryota</taxon>
        <taxon>Metazoa</taxon>
        <taxon>Spiralia</taxon>
        <taxon>Lophotrochozoa</taxon>
        <taxon>Mollusca</taxon>
        <taxon>Gastropoda</taxon>
        <taxon>Heterobranchia</taxon>
        <taxon>Euthyneura</taxon>
        <taxon>Panpulmonata</taxon>
        <taxon>Sacoglossa</taxon>
        <taxon>Placobranchoidea</taxon>
        <taxon>Plakobranchidae</taxon>
        <taxon>Plakobranchus</taxon>
    </lineage>
</organism>
<gene>
    <name evidence="1" type="ORF">PoB_000581000</name>
</gene>
<keyword evidence="1" id="KW-0255">Endonuclease</keyword>
<dbReference type="InterPro" id="IPR036691">
    <property type="entry name" value="Endo/exonu/phosph_ase_sf"/>
</dbReference>
<dbReference type="Proteomes" id="UP000735302">
    <property type="component" value="Unassembled WGS sequence"/>
</dbReference>
<sequence>MRRKMKRDRTAQGHMKQLKARSRTLEVKLQYDTPQSNPTESCGVDKGKGQAEKYIATYNTRTIRQQDDLEGLLEELVQIKWHRPIIGLSETKRRGEGLSELPGGHWIFEKGKTKHNPTAKGVALLINRNMTKYVEKKNIFSERIIECTIKTRGGQLKIIQVYATTTIYDYEDVEIFMKN</sequence>
<dbReference type="GO" id="GO:0004519">
    <property type="term" value="F:endonuclease activity"/>
    <property type="evidence" value="ECO:0007669"/>
    <property type="project" value="UniProtKB-KW"/>
</dbReference>
<keyword evidence="1" id="KW-0540">Nuclease</keyword>
<dbReference type="Gene3D" id="3.60.10.10">
    <property type="entry name" value="Endonuclease/exonuclease/phosphatase"/>
    <property type="match status" value="1"/>
</dbReference>
<keyword evidence="1" id="KW-0378">Hydrolase</keyword>
<dbReference type="EMBL" id="BLXT01000654">
    <property type="protein sequence ID" value="GFN79304.1"/>
    <property type="molecule type" value="Genomic_DNA"/>
</dbReference>
<dbReference type="SUPFAM" id="SSF56219">
    <property type="entry name" value="DNase I-like"/>
    <property type="match status" value="1"/>
</dbReference>